<dbReference type="InterPro" id="IPR011009">
    <property type="entry name" value="Kinase-like_dom_sf"/>
</dbReference>
<comment type="caution">
    <text evidence="2">The sequence shown here is derived from an EMBL/GenBank/DDBJ whole genome shotgun (WGS) entry which is preliminary data.</text>
</comment>
<organism evidence="2 3">
    <name type="scientific">Candidatus Zymogenus saltonus</name>
    <dbReference type="NCBI Taxonomy" id="2844893"/>
    <lineage>
        <taxon>Bacteria</taxon>
        <taxon>Deltaproteobacteria</taxon>
        <taxon>Candidatus Zymogenia</taxon>
        <taxon>Candidatus Zymogeniales</taxon>
        <taxon>Candidatus Zymogenaceae</taxon>
        <taxon>Candidatus Zymogenus</taxon>
    </lineage>
</organism>
<name>A0A9D8KD05_9DELT</name>
<dbReference type="InterPro" id="IPR050249">
    <property type="entry name" value="Pseudomonas-type_ThrB"/>
</dbReference>
<dbReference type="PANTHER" id="PTHR21064">
    <property type="entry name" value="AMINOGLYCOSIDE PHOSPHOTRANSFERASE DOMAIN-CONTAINING PROTEIN-RELATED"/>
    <property type="match status" value="1"/>
</dbReference>
<dbReference type="InterPro" id="IPR002575">
    <property type="entry name" value="Aminoglycoside_PTrfase"/>
</dbReference>
<protein>
    <submittedName>
        <fullName evidence="2">Phosphotransferase</fullName>
    </submittedName>
</protein>
<dbReference type="SUPFAM" id="SSF56112">
    <property type="entry name" value="Protein kinase-like (PK-like)"/>
    <property type="match status" value="1"/>
</dbReference>
<reference evidence="2" key="1">
    <citation type="journal article" date="2021" name="Environ. Microbiol.">
        <title>Genomic characterization of three novel Desulfobacterota classes expand the metabolic and phylogenetic diversity of the phylum.</title>
        <authorList>
            <person name="Murphy C.L."/>
            <person name="Biggerstaff J."/>
            <person name="Eichhorn A."/>
            <person name="Ewing E."/>
            <person name="Shahan R."/>
            <person name="Soriano D."/>
            <person name="Stewart S."/>
            <person name="VanMol K."/>
            <person name="Walker R."/>
            <person name="Walters P."/>
            <person name="Elshahed M.S."/>
            <person name="Youssef N.H."/>
        </authorList>
    </citation>
    <scope>NUCLEOTIDE SEQUENCE</scope>
    <source>
        <strain evidence="2">Zod_Metabat.24</strain>
    </source>
</reference>
<dbReference type="PANTHER" id="PTHR21064:SF5">
    <property type="entry name" value="SLR1880 PROTEIN"/>
    <property type="match status" value="1"/>
</dbReference>
<dbReference type="Gene3D" id="3.90.1200.10">
    <property type="match status" value="1"/>
</dbReference>
<reference evidence="2" key="2">
    <citation type="submission" date="2021-01" db="EMBL/GenBank/DDBJ databases">
        <authorList>
            <person name="Hahn C.R."/>
            <person name="Youssef N.H."/>
            <person name="Elshahed M."/>
        </authorList>
    </citation>
    <scope>NUCLEOTIDE SEQUENCE</scope>
    <source>
        <strain evidence="2">Zod_Metabat.24</strain>
    </source>
</reference>
<dbReference type="AlphaFoldDB" id="A0A9D8KD05"/>
<proteinExistence type="predicted"/>
<dbReference type="Proteomes" id="UP000809273">
    <property type="component" value="Unassembled WGS sequence"/>
</dbReference>
<feature type="domain" description="Aminoglycoside phosphotransferase" evidence="1">
    <location>
        <begin position="27"/>
        <end position="280"/>
    </location>
</feature>
<evidence type="ECO:0000313" key="3">
    <source>
        <dbReference type="Proteomes" id="UP000809273"/>
    </source>
</evidence>
<sequence length="377" mass="42722">MRGDKTDSLFDTADRFSLDGEIVNVVPHKVGHINDTYIVETKPASAGSGFIKYVLQRVNRRVFPEPKPLIDNIKRVTERIRERVKDRGGDPTREVLTLTDTKNGNHFHVDDLGEFWRCYLHIDGLTVDFVKSDESGIGMAYEASSAFGRFQEDLKDIDISKINVTIKDFHNTPLRFDSFLKSVKDDPHGRCEGVKDEIEFCLEREGLKGAITDILDSGDIPIRVTHNDTKINNVIFEGGMGSLPRALCVIDLDTVMPGSLLYDFGDQVRTTTSSSAEDEPDLEKIAFDLGLFEALVRGYLEACSGFITGEERRLLPVCGRVITFETGLRFLTDYLMGDKYFKIERAGQNLDRARTQFRLVSLMEELEREMEAVVRRY</sequence>
<dbReference type="EMBL" id="JAFGIX010000009">
    <property type="protein sequence ID" value="MBN1571903.1"/>
    <property type="molecule type" value="Genomic_DNA"/>
</dbReference>
<accession>A0A9D8KD05</accession>
<gene>
    <name evidence="2" type="ORF">JW984_01765</name>
</gene>
<dbReference type="Pfam" id="PF01636">
    <property type="entry name" value="APH"/>
    <property type="match status" value="1"/>
</dbReference>
<evidence type="ECO:0000259" key="1">
    <source>
        <dbReference type="Pfam" id="PF01636"/>
    </source>
</evidence>
<evidence type="ECO:0000313" key="2">
    <source>
        <dbReference type="EMBL" id="MBN1571903.1"/>
    </source>
</evidence>